<keyword evidence="9" id="KW-0378">Hydrolase</keyword>
<evidence type="ECO:0000256" key="1">
    <source>
        <dbReference type="ARBA" id="ARBA00000843"/>
    </source>
</evidence>
<dbReference type="InterPro" id="IPR004035">
    <property type="entry name" value="Endouclease-III_FeS-bd_BS"/>
</dbReference>
<comment type="similarity">
    <text evidence="3 14">Belongs to the Nth/MutY family.</text>
</comment>
<keyword evidence="8 14" id="KW-0227">DNA damage</keyword>
<protein>
    <recommendedName>
        <fullName evidence="5 14">Adenine DNA glycosylase</fullName>
        <ecNumber evidence="4 14">3.2.2.31</ecNumber>
    </recommendedName>
</protein>
<dbReference type="PROSITE" id="PS00764">
    <property type="entry name" value="ENDONUCLEASE_III_1"/>
    <property type="match status" value="1"/>
</dbReference>
<keyword evidence="17" id="KW-1185">Reference proteome</keyword>
<dbReference type="SMART" id="SM00478">
    <property type="entry name" value="ENDO3c"/>
    <property type="match status" value="1"/>
</dbReference>
<dbReference type="InterPro" id="IPR003265">
    <property type="entry name" value="HhH-GPD_domain"/>
</dbReference>
<dbReference type="Proteomes" id="UP000253940">
    <property type="component" value="Chromosome"/>
</dbReference>
<sequence>MIVKTATAQKIQGEQTAQHFSQQLLTWFDQHGRHDLPWQVVDDPYKVWVSEIMLQQTQVKTVLTYFERFMQRFPTVADLGQADWNDVAPYWAGLGYYARARNLHKAAGIVAAQGTFPQTLEQWIELPGIGPSTAGALMSLGLRKYGVIMDGNVKRVLSRYLALEGDSTSSAFLKNIWQIAADFTPQDRTHDYNQAIMDLGATICTPKKPLCLYCPMQSDCTAFQHNRVLTLPEKPARKTMPTRHANVLLLEDHHQLLWQQRPPEGLWGGLWCLPIIDDVDSSLADQLVTLNLKNSEKGKQIRHTFTHFHWELQAIHVVVHKAQKEHLEQIFTPTRWMSRTEAFAAGVPEAMRKLLS</sequence>
<dbReference type="Gene3D" id="3.90.79.10">
    <property type="entry name" value="Nucleoside Triphosphate Pyrophosphohydrolase"/>
    <property type="match status" value="1"/>
</dbReference>
<evidence type="ECO:0000256" key="9">
    <source>
        <dbReference type="ARBA" id="ARBA00022801"/>
    </source>
</evidence>
<evidence type="ECO:0000256" key="2">
    <source>
        <dbReference type="ARBA" id="ARBA00002933"/>
    </source>
</evidence>
<dbReference type="InterPro" id="IPR003651">
    <property type="entry name" value="Endonuclease3_FeS-loop_motif"/>
</dbReference>
<dbReference type="InterPro" id="IPR005760">
    <property type="entry name" value="A/G_AdeGlyc_MutY"/>
</dbReference>
<dbReference type="InterPro" id="IPR023170">
    <property type="entry name" value="HhH_base_excis_C"/>
</dbReference>
<dbReference type="GO" id="GO:0034039">
    <property type="term" value="F:8-oxo-7,8-dihydroguanine DNA N-glycosylase activity"/>
    <property type="evidence" value="ECO:0007669"/>
    <property type="project" value="TreeGrafter"/>
</dbReference>
<keyword evidence="6" id="KW-0004">4Fe-4S</keyword>
<organism evidence="16 17">
    <name type="scientific">Aquirhabdus parva</name>
    <dbReference type="NCBI Taxonomy" id="2283318"/>
    <lineage>
        <taxon>Bacteria</taxon>
        <taxon>Pseudomonadati</taxon>
        <taxon>Pseudomonadota</taxon>
        <taxon>Gammaproteobacteria</taxon>
        <taxon>Moraxellales</taxon>
        <taxon>Moraxellaceae</taxon>
        <taxon>Aquirhabdus</taxon>
    </lineage>
</organism>
<dbReference type="InterPro" id="IPR015797">
    <property type="entry name" value="NUDIX_hydrolase-like_dom_sf"/>
</dbReference>
<proteinExistence type="inferred from homology"/>
<evidence type="ECO:0000256" key="7">
    <source>
        <dbReference type="ARBA" id="ARBA00022723"/>
    </source>
</evidence>
<dbReference type="Pfam" id="PF14815">
    <property type="entry name" value="NUDIX_4"/>
    <property type="match status" value="1"/>
</dbReference>
<feature type="domain" description="HhH-GPD" evidence="15">
    <location>
        <begin position="53"/>
        <end position="202"/>
    </location>
</feature>
<dbReference type="FunFam" id="1.10.340.30:FF:000002">
    <property type="entry name" value="Adenine DNA glycosylase"/>
    <property type="match status" value="1"/>
</dbReference>
<keyword evidence="12" id="KW-0234">DNA repair</keyword>
<dbReference type="SMART" id="SM00525">
    <property type="entry name" value="FES"/>
    <property type="match status" value="1"/>
</dbReference>
<evidence type="ECO:0000256" key="11">
    <source>
        <dbReference type="ARBA" id="ARBA00023014"/>
    </source>
</evidence>
<evidence type="ECO:0000256" key="8">
    <source>
        <dbReference type="ARBA" id="ARBA00022763"/>
    </source>
</evidence>
<evidence type="ECO:0000259" key="15">
    <source>
        <dbReference type="SMART" id="SM00478"/>
    </source>
</evidence>
<comment type="function">
    <text evidence="2">Adenine glycosylase active on G-A mispairs. MutY also corrects error-prone DNA synthesis past GO lesions which are due to the oxidatively damaged form of guanine: 7,8-dihydro-8-oxoguanine (8-oxo-dGTP).</text>
</comment>
<dbReference type="CDD" id="cd00056">
    <property type="entry name" value="ENDO3c"/>
    <property type="match status" value="1"/>
</dbReference>
<gene>
    <name evidence="16" type="primary">mutY</name>
    <name evidence="16" type="ORF">HYN46_16300</name>
</gene>
<evidence type="ECO:0000256" key="14">
    <source>
        <dbReference type="RuleBase" id="RU365096"/>
    </source>
</evidence>
<dbReference type="GO" id="GO:0051539">
    <property type="term" value="F:4 iron, 4 sulfur cluster binding"/>
    <property type="evidence" value="ECO:0007669"/>
    <property type="project" value="UniProtKB-UniRule"/>
</dbReference>
<keyword evidence="7" id="KW-0479">Metal-binding</keyword>
<evidence type="ECO:0000313" key="16">
    <source>
        <dbReference type="EMBL" id="AXI04258.1"/>
    </source>
</evidence>
<dbReference type="Pfam" id="PF00633">
    <property type="entry name" value="HHH"/>
    <property type="match status" value="1"/>
</dbReference>
<evidence type="ECO:0000256" key="13">
    <source>
        <dbReference type="ARBA" id="ARBA00023295"/>
    </source>
</evidence>
<dbReference type="OrthoDB" id="9802365at2"/>
<dbReference type="GO" id="GO:0032357">
    <property type="term" value="F:oxidized purine DNA binding"/>
    <property type="evidence" value="ECO:0007669"/>
    <property type="project" value="TreeGrafter"/>
</dbReference>
<dbReference type="PANTHER" id="PTHR42944:SF1">
    <property type="entry name" value="ADENINE DNA GLYCOSYLASE"/>
    <property type="match status" value="1"/>
</dbReference>
<comment type="catalytic activity">
    <reaction evidence="1 14">
        <text>Hydrolyzes free adenine bases from 7,8-dihydro-8-oxoguanine:adenine mismatched double-stranded DNA, leaving an apurinic site.</text>
        <dbReference type="EC" id="3.2.2.31"/>
    </reaction>
</comment>
<dbReference type="NCBIfam" id="TIGR01084">
    <property type="entry name" value="mutY"/>
    <property type="match status" value="1"/>
</dbReference>
<dbReference type="PANTHER" id="PTHR42944">
    <property type="entry name" value="ADENINE DNA GLYCOSYLASE"/>
    <property type="match status" value="1"/>
</dbReference>
<dbReference type="SUPFAM" id="SSF55811">
    <property type="entry name" value="Nudix"/>
    <property type="match status" value="1"/>
</dbReference>
<dbReference type="GO" id="GO:0000701">
    <property type="term" value="F:purine-specific mismatch base pair DNA N-glycosylase activity"/>
    <property type="evidence" value="ECO:0007669"/>
    <property type="project" value="UniProtKB-EC"/>
</dbReference>
<dbReference type="Pfam" id="PF00730">
    <property type="entry name" value="HhH-GPD"/>
    <property type="match status" value="1"/>
</dbReference>
<dbReference type="EMBL" id="CP031222">
    <property type="protein sequence ID" value="AXI04258.1"/>
    <property type="molecule type" value="Genomic_DNA"/>
</dbReference>
<dbReference type="InterPro" id="IPR011257">
    <property type="entry name" value="DNA_glycosylase"/>
</dbReference>
<comment type="cofactor">
    <cofactor evidence="14">
        <name>[4Fe-4S] cluster</name>
        <dbReference type="ChEBI" id="CHEBI:49883"/>
    </cofactor>
    <text evidence="14">Binds 1 [4Fe-4S] cluster.</text>
</comment>
<dbReference type="InterPro" id="IPR004036">
    <property type="entry name" value="Endonuclease-III-like_CS2"/>
</dbReference>
<dbReference type="AlphaFoldDB" id="A0A345PAE9"/>
<dbReference type="InterPro" id="IPR029119">
    <property type="entry name" value="MutY_C"/>
</dbReference>
<evidence type="ECO:0000256" key="12">
    <source>
        <dbReference type="ARBA" id="ARBA00023204"/>
    </source>
</evidence>
<dbReference type="SUPFAM" id="SSF48150">
    <property type="entry name" value="DNA-glycosylase"/>
    <property type="match status" value="1"/>
</dbReference>
<dbReference type="InterPro" id="IPR000445">
    <property type="entry name" value="HhH_motif"/>
</dbReference>
<keyword evidence="11" id="KW-0411">Iron-sulfur</keyword>
<evidence type="ECO:0000256" key="3">
    <source>
        <dbReference type="ARBA" id="ARBA00008343"/>
    </source>
</evidence>
<evidence type="ECO:0000256" key="4">
    <source>
        <dbReference type="ARBA" id="ARBA00012045"/>
    </source>
</evidence>
<evidence type="ECO:0000256" key="10">
    <source>
        <dbReference type="ARBA" id="ARBA00023004"/>
    </source>
</evidence>
<evidence type="ECO:0000256" key="5">
    <source>
        <dbReference type="ARBA" id="ARBA00022023"/>
    </source>
</evidence>
<dbReference type="Gene3D" id="1.10.340.30">
    <property type="entry name" value="Hypothetical protein, domain 2"/>
    <property type="match status" value="1"/>
</dbReference>
<dbReference type="PROSITE" id="PS01155">
    <property type="entry name" value="ENDONUCLEASE_III_2"/>
    <property type="match status" value="1"/>
</dbReference>
<evidence type="ECO:0000313" key="17">
    <source>
        <dbReference type="Proteomes" id="UP000253940"/>
    </source>
</evidence>
<dbReference type="CDD" id="cd03431">
    <property type="entry name" value="NUDIX_DNA_Glycosylase_C-MutY"/>
    <property type="match status" value="1"/>
</dbReference>
<dbReference type="GO" id="GO:0006298">
    <property type="term" value="P:mismatch repair"/>
    <property type="evidence" value="ECO:0007669"/>
    <property type="project" value="TreeGrafter"/>
</dbReference>
<dbReference type="Gene3D" id="1.10.1670.10">
    <property type="entry name" value="Helix-hairpin-Helix base-excision DNA repair enzymes (C-terminal)"/>
    <property type="match status" value="1"/>
</dbReference>
<evidence type="ECO:0000256" key="6">
    <source>
        <dbReference type="ARBA" id="ARBA00022485"/>
    </source>
</evidence>
<keyword evidence="10 14" id="KW-0408">Iron</keyword>
<dbReference type="GO" id="GO:0046872">
    <property type="term" value="F:metal ion binding"/>
    <property type="evidence" value="ECO:0007669"/>
    <property type="project" value="UniProtKB-UniRule"/>
</dbReference>
<dbReference type="KEGG" id="mbah:HYN46_16300"/>
<accession>A0A345PAE9</accession>
<dbReference type="InterPro" id="IPR044298">
    <property type="entry name" value="MIG/MutY"/>
</dbReference>
<dbReference type="EC" id="3.2.2.31" evidence="4 14"/>
<dbReference type="RefSeq" id="WP_114900366.1">
    <property type="nucleotide sequence ID" value="NZ_CP031222.1"/>
</dbReference>
<dbReference type="GO" id="GO:0035485">
    <property type="term" value="F:adenine/guanine mispair binding"/>
    <property type="evidence" value="ECO:0007669"/>
    <property type="project" value="TreeGrafter"/>
</dbReference>
<name>A0A345PAE9_9GAMM</name>
<keyword evidence="13 14" id="KW-0326">Glycosidase</keyword>
<reference evidence="16 17" key="1">
    <citation type="submission" date="2018-07" db="EMBL/GenBank/DDBJ databases">
        <title>Genome sequencing of Moraxellaceae gen. HYN0046.</title>
        <authorList>
            <person name="Kim M."/>
            <person name="Yi H."/>
        </authorList>
    </citation>
    <scope>NUCLEOTIDE SEQUENCE [LARGE SCALE GENOMIC DNA]</scope>
    <source>
        <strain evidence="16 17">HYN0046</strain>
    </source>
</reference>
<dbReference type="GO" id="GO:0006284">
    <property type="term" value="P:base-excision repair"/>
    <property type="evidence" value="ECO:0007669"/>
    <property type="project" value="UniProtKB-UniRule"/>
</dbReference>